<protein>
    <recommendedName>
        <fullName evidence="3">NmrA-like domain-containing protein</fullName>
    </recommendedName>
</protein>
<feature type="domain" description="NmrA-like" evidence="3">
    <location>
        <begin position="4"/>
        <end position="305"/>
    </location>
</feature>
<dbReference type="InterPro" id="IPR045312">
    <property type="entry name" value="PCBER-like"/>
</dbReference>
<accession>A0ABD3U4T7</accession>
<dbReference type="InterPro" id="IPR008030">
    <property type="entry name" value="NmrA-like"/>
</dbReference>
<proteinExistence type="predicted"/>
<comment type="caution">
    <text evidence="4">The sequence shown here is derived from an EMBL/GenBank/DDBJ whole genome shotgun (WGS) entry which is preliminary data.</text>
</comment>
<dbReference type="GO" id="GO:0016491">
    <property type="term" value="F:oxidoreductase activity"/>
    <property type="evidence" value="ECO:0007669"/>
    <property type="project" value="UniProtKB-KW"/>
</dbReference>
<evidence type="ECO:0000256" key="2">
    <source>
        <dbReference type="ARBA" id="ARBA00023002"/>
    </source>
</evidence>
<dbReference type="CDD" id="cd05259">
    <property type="entry name" value="PCBER_SDR_a"/>
    <property type="match status" value="1"/>
</dbReference>
<dbReference type="InterPro" id="IPR050608">
    <property type="entry name" value="NmrA-type/Isoflavone_red_sf"/>
</dbReference>
<dbReference type="Gene3D" id="3.40.50.720">
    <property type="entry name" value="NAD(P)-binding Rossmann-like Domain"/>
    <property type="match status" value="1"/>
</dbReference>
<dbReference type="PANTHER" id="PTHR43349:SF34">
    <property type="entry name" value="PINORESINOL-LARICIRESINOL REDUCTASE 3-RELATED"/>
    <property type="match status" value="1"/>
</dbReference>
<evidence type="ECO:0000313" key="4">
    <source>
        <dbReference type="EMBL" id="KAL3843445.1"/>
    </source>
</evidence>
<keyword evidence="2" id="KW-0560">Oxidoreductase</keyword>
<dbReference type="AlphaFoldDB" id="A0ABD3U4T7"/>
<reference evidence="4 5" key="1">
    <citation type="submission" date="2024-12" db="EMBL/GenBank/DDBJ databases">
        <title>The unique morphological basis and parallel evolutionary history of personate flowers in Penstemon.</title>
        <authorList>
            <person name="Depatie T.H."/>
            <person name="Wessinger C.A."/>
        </authorList>
    </citation>
    <scope>NUCLEOTIDE SEQUENCE [LARGE SCALE GENOMIC DNA]</scope>
    <source>
        <strain evidence="4">WTNN_2</strain>
        <tissue evidence="4">Leaf</tissue>
    </source>
</reference>
<organism evidence="4 5">
    <name type="scientific">Penstemon smallii</name>
    <dbReference type="NCBI Taxonomy" id="265156"/>
    <lineage>
        <taxon>Eukaryota</taxon>
        <taxon>Viridiplantae</taxon>
        <taxon>Streptophyta</taxon>
        <taxon>Embryophyta</taxon>
        <taxon>Tracheophyta</taxon>
        <taxon>Spermatophyta</taxon>
        <taxon>Magnoliopsida</taxon>
        <taxon>eudicotyledons</taxon>
        <taxon>Gunneridae</taxon>
        <taxon>Pentapetalae</taxon>
        <taxon>asterids</taxon>
        <taxon>lamiids</taxon>
        <taxon>Lamiales</taxon>
        <taxon>Plantaginaceae</taxon>
        <taxon>Cheloneae</taxon>
        <taxon>Penstemon</taxon>
    </lineage>
</organism>
<evidence type="ECO:0000313" key="5">
    <source>
        <dbReference type="Proteomes" id="UP001634393"/>
    </source>
</evidence>
<evidence type="ECO:0000256" key="1">
    <source>
        <dbReference type="ARBA" id="ARBA00022857"/>
    </source>
</evidence>
<dbReference type="Proteomes" id="UP001634393">
    <property type="component" value="Unassembled WGS sequence"/>
</dbReference>
<dbReference type="EMBL" id="JBJXBP010000002">
    <property type="protein sequence ID" value="KAL3843445.1"/>
    <property type="molecule type" value="Genomic_DNA"/>
</dbReference>
<keyword evidence="1" id="KW-0521">NADP</keyword>
<keyword evidence="5" id="KW-1185">Reference proteome</keyword>
<evidence type="ECO:0000259" key="3">
    <source>
        <dbReference type="Pfam" id="PF05368"/>
    </source>
</evidence>
<sequence>MAETKSKILIIGVTGNLGFELAKASLSALHRTFGLVRDSALSDPKKLHKVQLLSDAGLTVFKGSLEDEMSLIEALNQVDVVICAVSSKQVHCQKLLISAIKRAGCIKRFFPSEFGSDPDKTRVFELDHDFYSRKSEIRRLVEAEGIPYTYICCNFYTSYLLPSLVQPGLQTPPRDNVSIFGDGNVKGVFVKECDVAAFTISTVDDPRTLNKTLYLRPPGNTLSLNELVDIWETKIGKSLERIYISEEELLKKIHETPYPDNMQMVFIYSVFVKGDQTYFDINSSNGVEGSQLYPHIKYTTISEYLDTLL</sequence>
<dbReference type="Pfam" id="PF05368">
    <property type="entry name" value="NmrA"/>
    <property type="match status" value="1"/>
</dbReference>
<dbReference type="SUPFAM" id="SSF51735">
    <property type="entry name" value="NAD(P)-binding Rossmann-fold domains"/>
    <property type="match status" value="1"/>
</dbReference>
<name>A0ABD3U4T7_9LAMI</name>
<dbReference type="PANTHER" id="PTHR43349">
    <property type="entry name" value="PINORESINOL REDUCTASE-RELATED"/>
    <property type="match status" value="1"/>
</dbReference>
<dbReference type="Gene3D" id="3.90.25.10">
    <property type="entry name" value="UDP-galactose 4-epimerase, domain 1"/>
    <property type="match status" value="1"/>
</dbReference>
<dbReference type="InterPro" id="IPR036291">
    <property type="entry name" value="NAD(P)-bd_dom_sf"/>
</dbReference>
<gene>
    <name evidence="4" type="ORF">ACJIZ3_000848</name>
</gene>